<dbReference type="SUPFAM" id="SSF56925">
    <property type="entry name" value="OMPA-like"/>
    <property type="match status" value="1"/>
</dbReference>
<dbReference type="Proteomes" id="UP000027997">
    <property type="component" value="Unassembled WGS sequence"/>
</dbReference>
<dbReference type="InterPro" id="IPR011250">
    <property type="entry name" value="OMP/PagP_B-barrel"/>
</dbReference>
<dbReference type="AlphaFoldDB" id="A0A081K641"/>
<evidence type="ECO:0000313" key="4">
    <source>
        <dbReference type="EMBL" id="KEI69617.1"/>
    </source>
</evidence>
<dbReference type="InterPro" id="IPR006315">
    <property type="entry name" value="OM_autotransptr_brl_dom"/>
</dbReference>
<evidence type="ECO:0000256" key="1">
    <source>
        <dbReference type="ARBA" id="ARBA00022729"/>
    </source>
</evidence>
<feature type="chain" id="PRO_5001758610" description="Outer membrane protein beta-barrel domain-containing protein" evidence="2">
    <location>
        <begin position="23"/>
        <end position="217"/>
    </location>
</feature>
<dbReference type="STRING" id="305900.GV64_01650"/>
<protein>
    <recommendedName>
        <fullName evidence="3">Outer membrane protein beta-barrel domain-containing protein</fullName>
    </recommendedName>
</protein>
<evidence type="ECO:0000313" key="5">
    <source>
        <dbReference type="Proteomes" id="UP000027997"/>
    </source>
</evidence>
<accession>A0A081K641</accession>
<keyword evidence="5" id="KW-1185">Reference proteome</keyword>
<dbReference type="Gene3D" id="2.40.160.20">
    <property type="match status" value="1"/>
</dbReference>
<dbReference type="GO" id="GO:0019867">
    <property type="term" value="C:outer membrane"/>
    <property type="evidence" value="ECO:0007669"/>
    <property type="project" value="InterPro"/>
</dbReference>
<comment type="caution">
    <text evidence="4">The sequence shown here is derived from an EMBL/GenBank/DDBJ whole genome shotgun (WGS) entry which is preliminary data.</text>
</comment>
<dbReference type="Pfam" id="PF13505">
    <property type="entry name" value="OMP_b-brl"/>
    <property type="match status" value="1"/>
</dbReference>
<dbReference type="InterPro" id="IPR027385">
    <property type="entry name" value="Beta-barrel_OMP"/>
</dbReference>
<gene>
    <name evidence="4" type="ORF">GV64_01650</name>
</gene>
<reference evidence="4 5" key="1">
    <citation type="submission" date="2014-06" db="EMBL/GenBank/DDBJ databases">
        <title>Whole Genome Sequences of Three Symbiotic Endozoicomonas Bacteria.</title>
        <authorList>
            <person name="Neave M.J."/>
            <person name="Apprill A."/>
            <person name="Voolstra C.R."/>
        </authorList>
    </citation>
    <scope>NUCLEOTIDE SEQUENCE [LARGE SCALE GENOMIC DNA]</scope>
    <source>
        <strain evidence="4 5">DSM 22380</strain>
    </source>
</reference>
<dbReference type="EMBL" id="JOJP01000001">
    <property type="protein sequence ID" value="KEI69617.1"/>
    <property type="molecule type" value="Genomic_DNA"/>
</dbReference>
<dbReference type="RefSeq" id="WP_020581945.1">
    <property type="nucleotide sequence ID" value="NZ_JOJP01000001.1"/>
</dbReference>
<feature type="signal peptide" evidence="2">
    <location>
        <begin position="1"/>
        <end position="22"/>
    </location>
</feature>
<sequence length="217" mass="24084">MKKITSLFTALTISAVSSVAMATGWEDDWSTSDVFVGLEGGYSKTKVKVDSVAGEDKSDSTGFFGLRLGSYWEDEARAYFTVGYLKPKDAHWNSNGTDYKVHDIKQLNLLVSADYLFMPEWEVQPFVGLTIGAAETKAKGSNIPVSDTETADGSFKKKWAFAYGAQAGVIYQIDNIDLEAGLKYLTNSTSHHYKEHHHVKLKVNDSRQFYVAASIHF</sequence>
<name>A0A081K641_9GAMM</name>
<feature type="domain" description="Outer membrane protein beta-barrel" evidence="3">
    <location>
        <begin position="9"/>
        <end position="199"/>
    </location>
</feature>
<dbReference type="NCBIfam" id="TIGR01414">
    <property type="entry name" value="autotrans_barl"/>
    <property type="match status" value="1"/>
</dbReference>
<keyword evidence="1 2" id="KW-0732">Signal</keyword>
<evidence type="ECO:0000259" key="3">
    <source>
        <dbReference type="Pfam" id="PF13505"/>
    </source>
</evidence>
<proteinExistence type="predicted"/>
<evidence type="ECO:0000256" key="2">
    <source>
        <dbReference type="SAM" id="SignalP"/>
    </source>
</evidence>
<organism evidence="4 5">
    <name type="scientific">Endozoicomonas elysicola</name>
    <dbReference type="NCBI Taxonomy" id="305900"/>
    <lineage>
        <taxon>Bacteria</taxon>
        <taxon>Pseudomonadati</taxon>
        <taxon>Pseudomonadota</taxon>
        <taxon>Gammaproteobacteria</taxon>
        <taxon>Oceanospirillales</taxon>
        <taxon>Endozoicomonadaceae</taxon>
        <taxon>Endozoicomonas</taxon>
    </lineage>
</organism>